<feature type="compositionally biased region" description="Polar residues" evidence="1">
    <location>
        <begin position="77"/>
        <end position="88"/>
    </location>
</feature>
<dbReference type="EMBL" id="ML976617">
    <property type="protein sequence ID" value="KAF1844100.1"/>
    <property type="molecule type" value="Genomic_DNA"/>
</dbReference>
<reference evidence="2" key="1">
    <citation type="submission" date="2020-01" db="EMBL/GenBank/DDBJ databases">
        <authorList>
            <consortium name="DOE Joint Genome Institute"/>
            <person name="Haridas S."/>
            <person name="Albert R."/>
            <person name="Binder M."/>
            <person name="Bloem J."/>
            <person name="Labutti K."/>
            <person name="Salamov A."/>
            <person name="Andreopoulos B."/>
            <person name="Baker S.E."/>
            <person name="Barry K."/>
            <person name="Bills G."/>
            <person name="Bluhm B.H."/>
            <person name="Cannon C."/>
            <person name="Castanera R."/>
            <person name="Culley D.E."/>
            <person name="Daum C."/>
            <person name="Ezra D."/>
            <person name="Gonzalez J.B."/>
            <person name="Henrissat B."/>
            <person name="Kuo A."/>
            <person name="Liang C."/>
            <person name="Lipzen A."/>
            <person name="Lutzoni F."/>
            <person name="Magnuson J."/>
            <person name="Mondo S."/>
            <person name="Nolan M."/>
            <person name="Ohm R."/>
            <person name="Pangilinan J."/>
            <person name="Park H.-J."/>
            <person name="Ramirez L."/>
            <person name="Alfaro M."/>
            <person name="Sun H."/>
            <person name="Tritt A."/>
            <person name="Yoshinaga Y."/>
            <person name="Zwiers L.-H."/>
            <person name="Turgeon B.G."/>
            <person name="Goodwin S.B."/>
            <person name="Spatafora J.W."/>
            <person name="Crous P.W."/>
            <person name="Grigoriev I.V."/>
        </authorList>
    </citation>
    <scope>NUCLEOTIDE SEQUENCE</scope>
    <source>
        <strain evidence="2">CBS 394.84</strain>
    </source>
</reference>
<dbReference type="OrthoDB" id="3799942at2759"/>
<feature type="region of interest" description="Disordered" evidence="1">
    <location>
        <begin position="364"/>
        <end position="494"/>
    </location>
</feature>
<gene>
    <name evidence="2" type="ORF">K460DRAFT_357731</name>
</gene>
<feature type="compositionally biased region" description="Polar residues" evidence="1">
    <location>
        <begin position="397"/>
        <end position="428"/>
    </location>
</feature>
<evidence type="ECO:0000256" key="1">
    <source>
        <dbReference type="SAM" id="MobiDB-lite"/>
    </source>
</evidence>
<dbReference type="GeneID" id="63849305"/>
<organism evidence="2 3">
    <name type="scientific">Cucurbitaria berberidis CBS 394.84</name>
    <dbReference type="NCBI Taxonomy" id="1168544"/>
    <lineage>
        <taxon>Eukaryota</taxon>
        <taxon>Fungi</taxon>
        <taxon>Dikarya</taxon>
        <taxon>Ascomycota</taxon>
        <taxon>Pezizomycotina</taxon>
        <taxon>Dothideomycetes</taxon>
        <taxon>Pleosporomycetidae</taxon>
        <taxon>Pleosporales</taxon>
        <taxon>Pleosporineae</taxon>
        <taxon>Cucurbitariaceae</taxon>
        <taxon>Cucurbitaria</taxon>
    </lineage>
</organism>
<accession>A0A9P4L6R6</accession>
<feature type="region of interest" description="Disordered" evidence="1">
    <location>
        <begin position="77"/>
        <end position="195"/>
    </location>
</feature>
<feature type="compositionally biased region" description="Basic residues" evidence="1">
    <location>
        <begin position="178"/>
        <end position="191"/>
    </location>
</feature>
<feature type="compositionally biased region" description="Basic and acidic residues" evidence="1">
    <location>
        <begin position="145"/>
        <end position="162"/>
    </location>
</feature>
<feature type="compositionally biased region" description="Polar residues" evidence="1">
    <location>
        <begin position="134"/>
        <end position="144"/>
    </location>
</feature>
<dbReference type="AlphaFoldDB" id="A0A9P4L6R6"/>
<feature type="compositionally biased region" description="Polar residues" evidence="1">
    <location>
        <begin position="442"/>
        <end position="466"/>
    </location>
</feature>
<evidence type="ECO:0000313" key="2">
    <source>
        <dbReference type="EMBL" id="KAF1844100.1"/>
    </source>
</evidence>
<keyword evidence="3" id="KW-1185">Reference proteome</keyword>
<feature type="compositionally biased region" description="Basic and acidic residues" evidence="1">
    <location>
        <begin position="364"/>
        <end position="392"/>
    </location>
</feature>
<protein>
    <submittedName>
        <fullName evidence="2">Uncharacterized protein</fullName>
    </submittedName>
</protein>
<sequence>MFNPFRLLKGLWTTPTSETSPSLAATLEASSATQSPTAQEASRLTNATPVSTTFVNYPAIRKLKTQPATTSVFSKPTFSSHTIQSSPNPIFGTAALGGVAPHIQHPPSAHTDDIEMPDADPECLLKAPPEESDNSSPSTDSLDGSDTRRATSEDDNTDKVPDDTSTGTPAEGDNRPKLQPKRQQDRHHKQTAPKLKRDFAAEIVYEVGSEDNPLPKGYLGTFRGTRWFSPDYNACLECGQAGEHRLVCGHWIKSAAPCGLNCKTEKLDEAPFVCPTCRDIVQDILSNKLTGTEITKLNGLKVKDNSLLMGYCVEYVTKRVPELKANITETVFSLLRNDYGRICEASDGPVPAKVPSFEQTIRDMQEEQERKEREQLAKENPLNKHDKRRCVSDDDPNVQNATQAPGSTQVQDDTPEAAQNSSTSSNGNKKPKKKLETHREPISSQTCGSKRPSSSPDADTGSPVSANKTNKKLKEKLETVREPITPQTRGTKRHSLTSTYVAPPYFTKKIALNTPPTFGDASFMVPHPSVVGPLIRKRDSAVHIETGIETEVRKRRHSAIILNGKDAEPSFNIWKPRAGLEEPIWAGEEEL</sequence>
<proteinExistence type="predicted"/>
<dbReference type="Proteomes" id="UP000800039">
    <property type="component" value="Unassembled WGS sequence"/>
</dbReference>
<dbReference type="RefSeq" id="XP_040786663.1">
    <property type="nucleotide sequence ID" value="XM_040932053.1"/>
</dbReference>
<name>A0A9P4L6R6_9PLEO</name>
<evidence type="ECO:0000313" key="3">
    <source>
        <dbReference type="Proteomes" id="UP000800039"/>
    </source>
</evidence>
<comment type="caution">
    <text evidence="2">The sequence shown here is derived from an EMBL/GenBank/DDBJ whole genome shotgun (WGS) entry which is preliminary data.</text>
</comment>